<dbReference type="GO" id="GO:0050660">
    <property type="term" value="F:flavin adenine dinucleotide binding"/>
    <property type="evidence" value="ECO:0007669"/>
    <property type="project" value="TreeGrafter"/>
</dbReference>
<evidence type="ECO:0000259" key="3">
    <source>
        <dbReference type="Pfam" id="PF07992"/>
    </source>
</evidence>
<organism evidence="4 5">
    <name type="scientific">Mycena maculata</name>
    <dbReference type="NCBI Taxonomy" id="230809"/>
    <lineage>
        <taxon>Eukaryota</taxon>
        <taxon>Fungi</taxon>
        <taxon>Dikarya</taxon>
        <taxon>Basidiomycota</taxon>
        <taxon>Agaricomycotina</taxon>
        <taxon>Agaricomycetes</taxon>
        <taxon>Agaricomycetidae</taxon>
        <taxon>Agaricales</taxon>
        <taxon>Marasmiineae</taxon>
        <taxon>Mycenaceae</taxon>
        <taxon>Mycena</taxon>
    </lineage>
</organism>
<evidence type="ECO:0000313" key="5">
    <source>
        <dbReference type="Proteomes" id="UP001215280"/>
    </source>
</evidence>
<dbReference type="InterPro" id="IPR036188">
    <property type="entry name" value="FAD/NAD-bd_sf"/>
</dbReference>
<dbReference type="AlphaFoldDB" id="A0AAD7HY03"/>
<name>A0AAD7HY03_9AGAR</name>
<feature type="domain" description="FAD/NAD(P)-binding" evidence="3">
    <location>
        <begin position="530"/>
        <end position="735"/>
    </location>
</feature>
<accession>A0AAD7HY03</accession>
<evidence type="ECO:0000256" key="1">
    <source>
        <dbReference type="ARBA" id="ARBA00022679"/>
    </source>
</evidence>
<evidence type="ECO:0000256" key="2">
    <source>
        <dbReference type="ARBA" id="ARBA00023002"/>
    </source>
</evidence>
<gene>
    <name evidence="4" type="ORF">DFH07DRAFT_847918</name>
</gene>
<dbReference type="SFLD" id="SFLDG01162">
    <property type="entry name" value="I"/>
    <property type="match status" value="1"/>
</dbReference>
<dbReference type="InterPro" id="IPR033964">
    <property type="entry name" value="ABBA"/>
</dbReference>
<sequence>MSFWWNTIALPIIGFMRHANYPEDAVQSYASLFLTEILPLLGPCKSPVYPSWMTDDHTPVEFSLILGGNTQSSVRFSFEPSAWALARERSMAAIRPALERLASAMRCGPKFNLDWFDICAEELLLAGIEERPGDGIHPVSEIFIGFDCTHYSADMKIYFMPRIRSLVSKESPEVMMKQVTDRLGLGKPWAKISQFLSRFLPGDRPEIEIVAIDCVSASENRLKIYFRTHILSYRHMEYFLTLGGALSDVAAGLHNARLLWDAMTQGTGISGAYFPAGLIYYELRHGGDFPSSKVYLPVRRYLPNDMAISQGIERLACQTSDCAFNSYSNLIQTMFPHRALSARTGIHTYIGCTVKRGGGDISLYYSPEAFAPGRVESLRGPIILPKAALLSSSDTQRLAKLWIHEFDLLVNGDQDAKLCLAADCCLRDLLVFSPTFRMLEGREKTIAHIQSNSLKFSDFALMEAVTFKAVTDQLHLIQGRVRFEDGRASYVAVFTLVSRDDLPWQCWALLTVVDRSKRNDPQHHPPHHIDTLIIGAGQAGLATAAHLRRFGVNVCVIERSTRVGAPWRNRYESLEFNTPKDFSHLPYLPFPEEWPMFPTAAVVANHLEQYPLILGLDVRTATEAVRTNYDEGSKLWTVWLRRAHGSEFTLTSNHLVVATGVDALGGLKPRIPQVPGSADFRGTILHSTAVRNTLDWIGKRVVVFGASCSGHDICKAAWNSGASEVTMVQRSSTAVISREVLLKLFPDLYTGDQRPSIETADQLYLALPTPISKVLRGAMMKKLALVDKDLHLNLQAKGFQLPVGESDFIERLTVRRGGYYINQGCSDLISNGSVQLRPYDSIESIVADGISLVDGHKLEADIIIFATGFETDSKPATFLSDSIYDKTGKIGGMDDEGEAIGLWRPSGHEHLWFAGGDLFNCRFYSRLLALQIFQAE</sequence>
<proteinExistence type="predicted"/>
<dbReference type="InterPro" id="IPR023753">
    <property type="entry name" value="FAD/NAD-binding_dom"/>
</dbReference>
<comment type="caution">
    <text evidence="4">The sequence shown here is derived from an EMBL/GenBank/DDBJ whole genome shotgun (WGS) entry which is preliminary data.</text>
</comment>
<dbReference type="GO" id="GO:0016765">
    <property type="term" value="F:transferase activity, transferring alkyl or aryl (other than methyl) groups"/>
    <property type="evidence" value="ECO:0007669"/>
    <property type="project" value="InterPro"/>
</dbReference>
<dbReference type="GO" id="GO:0009820">
    <property type="term" value="P:alkaloid metabolic process"/>
    <property type="evidence" value="ECO:0007669"/>
    <property type="project" value="InterPro"/>
</dbReference>
<keyword evidence="1" id="KW-0808">Transferase</keyword>
<keyword evidence="2" id="KW-0560">Oxidoreductase</keyword>
<protein>
    <submittedName>
        <fullName evidence="4">Tryptophan dimethylallyltransferase-domain-containing protein</fullName>
    </submittedName>
</protein>
<dbReference type="PANTHER" id="PTHR43539">
    <property type="entry name" value="FLAVIN-BINDING MONOOXYGENASE-LIKE PROTEIN (AFU_ORTHOLOGUE AFUA_4G09220)"/>
    <property type="match status" value="1"/>
</dbReference>
<dbReference type="Proteomes" id="UP001215280">
    <property type="component" value="Unassembled WGS sequence"/>
</dbReference>
<dbReference type="Pfam" id="PF07992">
    <property type="entry name" value="Pyr_redox_2"/>
    <property type="match status" value="1"/>
</dbReference>
<dbReference type="Pfam" id="PF11991">
    <property type="entry name" value="Trp_DMAT"/>
    <property type="match status" value="1"/>
</dbReference>
<dbReference type="SUPFAM" id="SSF51905">
    <property type="entry name" value="FAD/NAD(P)-binding domain"/>
    <property type="match status" value="2"/>
</dbReference>
<dbReference type="InterPro" id="IPR050982">
    <property type="entry name" value="Auxin_biosynth/cation_transpt"/>
</dbReference>
<evidence type="ECO:0000313" key="4">
    <source>
        <dbReference type="EMBL" id="KAJ7730977.1"/>
    </source>
</evidence>
<dbReference type="Gene3D" id="3.50.50.60">
    <property type="entry name" value="FAD/NAD(P)-binding domain"/>
    <property type="match status" value="1"/>
</dbReference>
<dbReference type="GO" id="GO:0004497">
    <property type="term" value="F:monooxygenase activity"/>
    <property type="evidence" value="ECO:0007669"/>
    <property type="project" value="TreeGrafter"/>
</dbReference>
<dbReference type="PANTHER" id="PTHR43539:SF68">
    <property type="entry name" value="FLAVIN-BINDING MONOOXYGENASE-LIKE PROTEIN (AFU_ORTHOLOGUE AFUA_4G09220)"/>
    <property type="match status" value="1"/>
</dbReference>
<dbReference type="EMBL" id="JARJLG010000186">
    <property type="protein sequence ID" value="KAJ7730977.1"/>
    <property type="molecule type" value="Genomic_DNA"/>
</dbReference>
<dbReference type="NCBIfam" id="TIGR03429">
    <property type="entry name" value="arom_pren_DMATS"/>
    <property type="match status" value="1"/>
</dbReference>
<dbReference type="CDD" id="cd13929">
    <property type="entry name" value="PT-DMATS_CymD"/>
    <property type="match status" value="1"/>
</dbReference>
<dbReference type="SFLD" id="SFLDS00036">
    <property type="entry name" value="Aromatic_Prenyltransferase"/>
    <property type="match status" value="1"/>
</dbReference>
<keyword evidence="5" id="KW-1185">Reference proteome</keyword>
<dbReference type="InterPro" id="IPR017795">
    <property type="entry name" value="ABBA_NscD-like"/>
</dbReference>
<reference evidence="4" key="1">
    <citation type="submission" date="2023-03" db="EMBL/GenBank/DDBJ databases">
        <title>Massive genome expansion in bonnet fungi (Mycena s.s.) driven by repeated elements and novel gene families across ecological guilds.</title>
        <authorList>
            <consortium name="Lawrence Berkeley National Laboratory"/>
            <person name="Harder C.B."/>
            <person name="Miyauchi S."/>
            <person name="Viragh M."/>
            <person name="Kuo A."/>
            <person name="Thoen E."/>
            <person name="Andreopoulos B."/>
            <person name="Lu D."/>
            <person name="Skrede I."/>
            <person name="Drula E."/>
            <person name="Henrissat B."/>
            <person name="Morin E."/>
            <person name="Kohler A."/>
            <person name="Barry K."/>
            <person name="LaButti K."/>
            <person name="Morin E."/>
            <person name="Salamov A."/>
            <person name="Lipzen A."/>
            <person name="Mereny Z."/>
            <person name="Hegedus B."/>
            <person name="Baldrian P."/>
            <person name="Stursova M."/>
            <person name="Weitz H."/>
            <person name="Taylor A."/>
            <person name="Grigoriev I.V."/>
            <person name="Nagy L.G."/>
            <person name="Martin F."/>
            <person name="Kauserud H."/>
        </authorList>
    </citation>
    <scope>NUCLEOTIDE SEQUENCE</scope>
    <source>
        <strain evidence="4">CBHHK188m</strain>
    </source>
</reference>